<organism evidence="2 3">
    <name type="scientific">Passalora fulva</name>
    <name type="common">Tomato leaf mold</name>
    <name type="synonym">Cladosporium fulvum</name>
    <dbReference type="NCBI Taxonomy" id="5499"/>
    <lineage>
        <taxon>Eukaryota</taxon>
        <taxon>Fungi</taxon>
        <taxon>Dikarya</taxon>
        <taxon>Ascomycota</taxon>
        <taxon>Pezizomycotina</taxon>
        <taxon>Dothideomycetes</taxon>
        <taxon>Dothideomycetidae</taxon>
        <taxon>Mycosphaerellales</taxon>
        <taxon>Mycosphaerellaceae</taxon>
        <taxon>Fulvia</taxon>
    </lineage>
</organism>
<dbReference type="AlphaFoldDB" id="A0A9Q8P787"/>
<dbReference type="EMBL" id="CP090165">
    <property type="protein sequence ID" value="UJO15632.1"/>
    <property type="molecule type" value="Genomic_DNA"/>
</dbReference>
<reference evidence="2" key="2">
    <citation type="journal article" date="2022" name="Microb. Genom.">
        <title>A chromosome-scale genome assembly of the tomato pathogen Cladosporium fulvum reveals a compartmentalized genome architecture and the presence of a dispensable chromosome.</title>
        <authorList>
            <person name="Zaccaron A.Z."/>
            <person name="Chen L.H."/>
            <person name="Samaras A."/>
            <person name="Stergiopoulos I."/>
        </authorList>
    </citation>
    <scope>NUCLEOTIDE SEQUENCE</scope>
    <source>
        <strain evidence="2">Race5_Kim</strain>
    </source>
</reference>
<proteinExistence type="predicted"/>
<evidence type="ECO:0000313" key="3">
    <source>
        <dbReference type="Proteomes" id="UP000756132"/>
    </source>
</evidence>
<keyword evidence="3" id="KW-1185">Reference proteome</keyword>
<name>A0A9Q8P787_PASFU</name>
<accession>A0A9Q8P787</accession>
<sequence length="74" mass="8498">MPKGRVFTEFEKGEMWSLHKHAHWPLQQIADALHTNKGSVSSVISRLERVPPSTPKKRGPPPVINTSRRQRLVY</sequence>
<feature type="region of interest" description="Disordered" evidence="1">
    <location>
        <begin position="44"/>
        <end position="74"/>
    </location>
</feature>
<evidence type="ECO:0000256" key="1">
    <source>
        <dbReference type="SAM" id="MobiDB-lite"/>
    </source>
</evidence>
<dbReference type="OrthoDB" id="10507097at2759"/>
<reference evidence="2" key="1">
    <citation type="submission" date="2021-12" db="EMBL/GenBank/DDBJ databases">
        <authorList>
            <person name="Zaccaron A."/>
            <person name="Stergiopoulos I."/>
        </authorList>
    </citation>
    <scope>NUCLEOTIDE SEQUENCE</scope>
    <source>
        <strain evidence="2">Race5_Kim</strain>
    </source>
</reference>
<gene>
    <name evidence="2" type="ORF">CLAFUR5_07781</name>
</gene>
<dbReference type="Proteomes" id="UP000756132">
    <property type="component" value="Chromosome 3"/>
</dbReference>
<evidence type="ECO:0000313" key="2">
    <source>
        <dbReference type="EMBL" id="UJO15632.1"/>
    </source>
</evidence>
<protein>
    <submittedName>
        <fullName evidence="2">Uncharacterized protein</fullName>
    </submittedName>
</protein>